<protein>
    <submittedName>
        <fullName evidence="1">Uncharacterized protein</fullName>
    </submittedName>
</protein>
<name>A0ACB8YXY7_CICIN</name>
<keyword evidence="2" id="KW-1185">Reference proteome</keyword>
<accession>A0ACB8YXY7</accession>
<reference evidence="2" key="1">
    <citation type="journal article" date="2022" name="Mol. Ecol. Resour.">
        <title>The genomes of chicory, endive, great burdock and yacon provide insights into Asteraceae palaeo-polyploidization history and plant inulin production.</title>
        <authorList>
            <person name="Fan W."/>
            <person name="Wang S."/>
            <person name="Wang H."/>
            <person name="Wang A."/>
            <person name="Jiang F."/>
            <person name="Liu H."/>
            <person name="Zhao H."/>
            <person name="Xu D."/>
            <person name="Zhang Y."/>
        </authorList>
    </citation>
    <scope>NUCLEOTIDE SEQUENCE [LARGE SCALE GENOMIC DNA]</scope>
    <source>
        <strain evidence="2">cv. Punajuju</strain>
    </source>
</reference>
<dbReference type="EMBL" id="CM042017">
    <property type="protein sequence ID" value="KAI3690268.1"/>
    <property type="molecule type" value="Genomic_DNA"/>
</dbReference>
<dbReference type="Proteomes" id="UP001055811">
    <property type="component" value="Linkage Group LG09"/>
</dbReference>
<evidence type="ECO:0000313" key="1">
    <source>
        <dbReference type="EMBL" id="KAI3690268.1"/>
    </source>
</evidence>
<sequence length="262" mass="29398">MMSNANSGKMSSNDMLKAVFMKLEGTDLAACMGVCKKWWNVAEDDYLWKCLCVKKWPSTCKNTSSHATYRKIFKAFYIHEKNKPVALAPVISLSDVEFYIDIWADGSLIFSESAPGPALRDGNLTPPTGIAPDMVDHLEGPEYKLTLPVKQELVISSTQKVRVYVLIARKDTKKVACIANRLLDCNSCIDWSEGRASTHIHIAEFPTECPFVNFATSSINNEISLLFINRDGILDVFGIEMNFLTAYSEEGVLWILAMLDWH</sequence>
<comment type="caution">
    <text evidence="1">The sequence shown here is derived from an EMBL/GenBank/DDBJ whole genome shotgun (WGS) entry which is preliminary data.</text>
</comment>
<organism evidence="1 2">
    <name type="scientific">Cichorium intybus</name>
    <name type="common">Chicory</name>
    <dbReference type="NCBI Taxonomy" id="13427"/>
    <lineage>
        <taxon>Eukaryota</taxon>
        <taxon>Viridiplantae</taxon>
        <taxon>Streptophyta</taxon>
        <taxon>Embryophyta</taxon>
        <taxon>Tracheophyta</taxon>
        <taxon>Spermatophyta</taxon>
        <taxon>Magnoliopsida</taxon>
        <taxon>eudicotyledons</taxon>
        <taxon>Gunneridae</taxon>
        <taxon>Pentapetalae</taxon>
        <taxon>asterids</taxon>
        <taxon>campanulids</taxon>
        <taxon>Asterales</taxon>
        <taxon>Asteraceae</taxon>
        <taxon>Cichorioideae</taxon>
        <taxon>Cichorieae</taxon>
        <taxon>Cichoriinae</taxon>
        <taxon>Cichorium</taxon>
    </lineage>
</organism>
<evidence type="ECO:0000313" key="2">
    <source>
        <dbReference type="Proteomes" id="UP001055811"/>
    </source>
</evidence>
<proteinExistence type="predicted"/>
<reference evidence="1 2" key="2">
    <citation type="journal article" date="2022" name="Mol. Ecol. Resour.">
        <title>The genomes of chicory, endive, great burdock and yacon provide insights into Asteraceae paleo-polyploidization history and plant inulin production.</title>
        <authorList>
            <person name="Fan W."/>
            <person name="Wang S."/>
            <person name="Wang H."/>
            <person name="Wang A."/>
            <person name="Jiang F."/>
            <person name="Liu H."/>
            <person name="Zhao H."/>
            <person name="Xu D."/>
            <person name="Zhang Y."/>
        </authorList>
    </citation>
    <scope>NUCLEOTIDE SEQUENCE [LARGE SCALE GENOMIC DNA]</scope>
    <source>
        <strain evidence="2">cv. Punajuju</strain>
        <tissue evidence="1">Leaves</tissue>
    </source>
</reference>
<gene>
    <name evidence="1" type="ORF">L2E82_48247</name>
</gene>